<keyword evidence="8" id="KW-1133">Transmembrane helix</keyword>
<reference evidence="14 15" key="1">
    <citation type="submission" date="2021-08" db="EMBL/GenBank/DDBJ databases">
        <title>Draft Genome Sequence of Phanerochaete sordida strain YK-624.</title>
        <authorList>
            <person name="Mori T."/>
            <person name="Dohra H."/>
            <person name="Suzuki T."/>
            <person name="Kawagishi H."/>
            <person name="Hirai H."/>
        </authorList>
    </citation>
    <scope>NUCLEOTIDE SEQUENCE [LARGE SCALE GENOMIC DNA]</scope>
    <source>
        <strain evidence="14 15">YK-624</strain>
    </source>
</reference>
<keyword evidence="5 13" id="KW-0349">Heme</keyword>
<evidence type="ECO:0000256" key="7">
    <source>
        <dbReference type="ARBA" id="ARBA00022723"/>
    </source>
</evidence>
<dbReference type="Gene3D" id="1.10.630.10">
    <property type="entry name" value="Cytochrome P450"/>
    <property type="match status" value="1"/>
</dbReference>
<comment type="cofactor">
    <cofactor evidence="1 13">
        <name>heme</name>
        <dbReference type="ChEBI" id="CHEBI:30413"/>
    </cofactor>
</comment>
<dbReference type="AlphaFoldDB" id="A0A9P3GN98"/>
<accession>A0A9P3GN98</accession>
<keyword evidence="15" id="KW-1185">Reference proteome</keyword>
<protein>
    <submittedName>
        <fullName evidence="14">Cytochrome P450</fullName>
    </submittedName>
</protein>
<dbReference type="SUPFAM" id="SSF48264">
    <property type="entry name" value="Cytochrome P450"/>
    <property type="match status" value="1"/>
</dbReference>
<evidence type="ECO:0000256" key="8">
    <source>
        <dbReference type="ARBA" id="ARBA00022989"/>
    </source>
</evidence>
<dbReference type="GO" id="GO:0020037">
    <property type="term" value="F:heme binding"/>
    <property type="evidence" value="ECO:0007669"/>
    <property type="project" value="InterPro"/>
</dbReference>
<dbReference type="EMBL" id="BPQB01000082">
    <property type="protein sequence ID" value="GJE98106.1"/>
    <property type="molecule type" value="Genomic_DNA"/>
</dbReference>
<evidence type="ECO:0000256" key="10">
    <source>
        <dbReference type="ARBA" id="ARBA00023004"/>
    </source>
</evidence>
<dbReference type="Pfam" id="PF00067">
    <property type="entry name" value="p450"/>
    <property type="match status" value="1"/>
</dbReference>
<dbReference type="CDD" id="cd11065">
    <property type="entry name" value="CYP64-like"/>
    <property type="match status" value="1"/>
</dbReference>
<evidence type="ECO:0000313" key="14">
    <source>
        <dbReference type="EMBL" id="GJE98106.1"/>
    </source>
</evidence>
<proteinExistence type="inferred from homology"/>
<dbReference type="PANTHER" id="PTHR46300:SF1">
    <property type="entry name" value="P450, PUTATIVE (EUROFUNG)-RELATED"/>
    <property type="match status" value="1"/>
</dbReference>
<dbReference type="PRINTS" id="PR00463">
    <property type="entry name" value="EP450I"/>
</dbReference>
<evidence type="ECO:0000256" key="5">
    <source>
        <dbReference type="ARBA" id="ARBA00022617"/>
    </source>
</evidence>
<dbReference type="GO" id="GO:0005506">
    <property type="term" value="F:iron ion binding"/>
    <property type="evidence" value="ECO:0007669"/>
    <property type="project" value="InterPro"/>
</dbReference>
<keyword evidence="9" id="KW-0560">Oxidoreductase</keyword>
<gene>
    <name evidence="14" type="ORF">PsYK624_143280</name>
</gene>
<evidence type="ECO:0000256" key="4">
    <source>
        <dbReference type="ARBA" id="ARBA00010617"/>
    </source>
</evidence>
<comment type="subcellular location">
    <subcellularLocation>
        <location evidence="2">Membrane</location>
    </subcellularLocation>
</comment>
<evidence type="ECO:0000256" key="2">
    <source>
        <dbReference type="ARBA" id="ARBA00004370"/>
    </source>
</evidence>
<dbReference type="PANTHER" id="PTHR46300">
    <property type="entry name" value="P450, PUTATIVE (EUROFUNG)-RELATED-RELATED"/>
    <property type="match status" value="1"/>
</dbReference>
<evidence type="ECO:0000256" key="9">
    <source>
        <dbReference type="ARBA" id="ARBA00023002"/>
    </source>
</evidence>
<dbReference type="OrthoDB" id="2789670at2759"/>
<sequence length="507" mass="56659">MVHSLVDTLKNIQVPALALLGVLLLVRVAARLLTNKTRVPLPPGPRARWFEPGPKAPLRYAELARTYGAVFAFRRGAQVVCVINSYRDAVEIMQKRGADLADRPEFVAAGEVLSGGMRTLLVGAGERLRRLRRALHSQLQPTATGQHKPVQLRAALDLVLDVLRDPDDHINHTKRFAASLILTMTYGKTTPTQYSDGEVTEINVHTTRLGTVVPAGLHAVDRYPALRYVPFMTRTLRRWHREELALFSKMVDGVRAQVKEHRARPSFTTYLLDHQEEYGLLDDELAYLAGSMFGAGSDSTATAISFVIMAAATHPEAQAEVQAQLDSVVGRDRVPTFEDEKLLPLVVAFYLETFRWRPISWGGFAHRATSDIIWNDYVIPAGATVYGNHWAIGHDSSVFPDPDEFRPSRWLDETGQLREDINPFTYGFGRRVCVGQHVANNSLFINTAMLLWAFNIREDPKAPIDTMGFTDSGTVRVLPFRVAFSPRVEQLEDIVDSSRSEDVYSTA</sequence>
<comment type="similarity">
    <text evidence="4">Belongs to the cytochrome P450 family.</text>
</comment>
<keyword evidence="12" id="KW-0472">Membrane</keyword>
<keyword evidence="7 13" id="KW-0479">Metal-binding</keyword>
<dbReference type="InterPro" id="IPR001128">
    <property type="entry name" value="Cyt_P450"/>
</dbReference>
<keyword evidence="10 13" id="KW-0408">Iron</keyword>
<organism evidence="14 15">
    <name type="scientific">Phanerochaete sordida</name>
    <dbReference type="NCBI Taxonomy" id="48140"/>
    <lineage>
        <taxon>Eukaryota</taxon>
        <taxon>Fungi</taxon>
        <taxon>Dikarya</taxon>
        <taxon>Basidiomycota</taxon>
        <taxon>Agaricomycotina</taxon>
        <taxon>Agaricomycetes</taxon>
        <taxon>Polyporales</taxon>
        <taxon>Phanerochaetaceae</taxon>
        <taxon>Phanerochaete</taxon>
    </lineage>
</organism>
<dbReference type="GO" id="GO:0004497">
    <property type="term" value="F:monooxygenase activity"/>
    <property type="evidence" value="ECO:0007669"/>
    <property type="project" value="UniProtKB-KW"/>
</dbReference>
<dbReference type="GO" id="GO:0016020">
    <property type="term" value="C:membrane"/>
    <property type="evidence" value="ECO:0007669"/>
    <property type="project" value="UniProtKB-SubCell"/>
</dbReference>
<evidence type="ECO:0000256" key="12">
    <source>
        <dbReference type="ARBA" id="ARBA00023136"/>
    </source>
</evidence>
<keyword evidence="11" id="KW-0503">Monooxygenase</keyword>
<dbReference type="GO" id="GO:0016705">
    <property type="term" value="F:oxidoreductase activity, acting on paired donors, with incorporation or reduction of molecular oxygen"/>
    <property type="evidence" value="ECO:0007669"/>
    <property type="project" value="InterPro"/>
</dbReference>
<evidence type="ECO:0000256" key="1">
    <source>
        <dbReference type="ARBA" id="ARBA00001971"/>
    </source>
</evidence>
<feature type="binding site" description="axial binding residue" evidence="13">
    <location>
        <position position="433"/>
    </location>
    <ligand>
        <name>heme</name>
        <dbReference type="ChEBI" id="CHEBI:30413"/>
    </ligand>
    <ligandPart>
        <name>Fe</name>
        <dbReference type="ChEBI" id="CHEBI:18248"/>
    </ligandPart>
</feature>
<comment type="caution">
    <text evidence="14">The sequence shown here is derived from an EMBL/GenBank/DDBJ whole genome shotgun (WGS) entry which is preliminary data.</text>
</comment>
<evidence type="ECO:0000256" key="11">
    <source>
        <dbReference type="ARBA" id="ARBA00023033"/>
    </source>
</evidence>
<name>A0A9P3GN98_9APHY</name>
<dbReference type="InterPro" id="IPR002401">
    <property type="entry name" value="Cyt_P450_E_grp-I"/>
</dbReference>
<dbReference type="Proteomes" id="UP000703269">
    <property type="component" value="Unassembled WGS sequence"/>
</dbReference>
<evidence type="ECO:0000313" key="15">
    <source>
        <dbReference type="Proteomes" id="UP000703269"/>
    </source>
</evidence>
<keyword evidence="6" id="KW-0812">Transmembrane</keyword>
<evidence type="ECO:0000256" key="3">
    <source>
        <dbReference type="ARBA" id="ARBA00005179"/>
    </source>
</evidence>
<dbReference type="PRINTS" id="PR00385">
    <property type="entry name" value="P450"/>
</dbReference>
<dbReference type="InterPro" id="IPR050364">
    <property type="entry name" value="Cytochrome_P450_fung"/>
</dbReference>
<evidence type="ECO:0000256" key="6">
    <source>
        <dbReference type="ARBA" id="ARBA00022692"/>
    </source>
</evidence>
<dbReference type="InterPro" id="IPR036396">
    <property type="entry name" value="Cyt_P450_sf"/>
</dbReference>
<comment type="pathway">
    <text evidence="3">Secondary metabolite biosynthesis.</text>
</comment>
<evidence type="ECO:0000256" key="13">
    <source>
        <dbReference type="PIRSR" id="PIRSR602401-1"/>
    </source>
</evidence>